<reference evidence="1 2" key="1">
    <citation type="submission" date="2020-08" db="EMBL/GenBank/DDBJ databases">
        <title>Sequencing the genomes of 1000 actinobacteria strains.</title>
        <authorList>
            <person name="Klenk H.-P."/>
        </authorList>
    </citation>
    <scope>NUCLEOTIDE SEQUENCE [LARGE SCALE GENOMIC DNA]</scope>
    <source>
        <strain evidence="1 2">DSM 28967</strain>
    </source>
</reference>
<protein>
    <submittedName>
        <fullName evidence="1">Uncharacterized protein</fullName>
    </submittedName>
</protein>
<evidence type="ECO:0000313" key="1">
    <source>
        <dbReference type="EMBL" id="MBB5837469.1"/>
    </source>
</evidence>
<accession>A0A7W9J8B3</accession>
<proteinExistence type="predicted"/>
<sequence>MNIIHLRAGDNVEPTAADLAAIEREDEVISAGLSLLDAEIAYINAGPAATALDRRRIRRAEARVLGAERSLANREIIATDGAA</sequence>
<gene>
    <name evidence="1" type="ORF">HDA39_004203</name>
</gene>
<organism evidence="1 2">
    <name type="scientific">Kribbella italica</name>
    <dbReference type="NCBI Taxonomy" id="1540520"/>
    <lineage>
        <taxon>Bacteria</taxon>
        <taxon>Bacillati</taxon>
        <taxon>Actinomycetota</taxon>
        <taxon>Actinomycetes</taxon>
        <taxon>Propionibacteriales</taxon>
        <taxon>Kribbellaceae</taxon>
        <taxon>Kribbella</taxon>
    </lineage>
</organism>
<dbReference type="Proteomes" id="UP000549971">
    <property type="component" value="Unassembled WGS sequence"/>
</dbReference>
<dbReference type="AlphaFoldDB" id="A0A7W9J8B3"/>
<dbReference type="Pfam" id="PF19801">
    <property type="entry name" value="DUF6284"/>
    <property type="match status" value="1"/>
</dbReference>
<keyword evidence="2" id="KW-1185">Reference proteome</keyword>
<dbReference type="EMBL" id="JACHMY010000001">
    <property type="protein sequence ID" value="MBB5837469.1"/>
    <property type="molecule type" value="Genomic_DNA"/>
</dbReference>
<dbReference type="InterPro" id="IPR046251">
    <property type="entry name" value="DUF6284"/>
</dbReference>
<evidence type="ECO:0000313" key="2">
    <source>
        <dbReference type="Proteomes" id="UP000549971"/>
    </source>
</evidence>
<comment type="caution">
    <text evidence="1">The sequence shown here is derived from an EMBL/GenBank/DDBJ whole genome shotgun (WGS) entry which is preliminary data.</text>
</comment>
<name>A0A7W9J8B3_9ACTN</name>
<dbReference type="RefSeq" id="WP_184797518.1">
    <property type="nucleotide sequence ID" value="NZ_JACHMY010000001.1"/>
</dbReference>